<reference evidence="2" key="1">
    <citation type="submission" date="2017-09" db="EMBL/GenBank/DDBJ databases">
        <title>Depth-based differentiation of microbial function through sediment-hosted aquifers and enrichment of novel symbionts in the deep terrestrial subsurface.</title>
        <authorList>
            <person name="Probst A.J."/>
            <person name="Ladd B."/>
            <person name="Jarett J.K."/>
            <person name="Geller-Mcgrath D.E."/>
            <person name="Sieber C.M.K."/>
            <person name="Emerson J.B."/>
            <person name="Anantharaman K."/>
            <person name="Thomas B.C."/>
            <person name="Malmstrom R."/>
            <person name="Stieglmeier M."/>
            <person name="Klingl A."/>
            <person name="Woyke T."/>
            <person name="Ryan C.M."/>
            <person name="Banfield J.F."/>
        </authorList>
    </citation>
    <scope>NUCLEOTIDE SEQUENCE [LARGE SCALE GENOMIC DNA]</scope>
</reference>
<comment type="caution">
    <text evidence="1">The sequence shown here is derived from an EMBL/GenBank/DDBJ whole genome shotgun (WGS) entry which is preliminary data.</text>
</comment>
<name>A0A2M6YUF7_9BACT</name>
<evidence type="ECO:0000313" key="1">
    <source>
        <dbReference type="EMBL" id="PIU37158.1"/>
    </source>
</evidence>
<evidence type="ECO:0000313" key="2">
    <source>
        <dbReference type="Proteomes" id="UP000230184"/>
    </source>
</evidence>
<dbReference type="Proteomes" id="UP000230184">
    <property type="component" value="Unassembled WGS sequence"/>
</dbReference>
<organism evidence="1 2">
    <name type="scientific">Candidatus Roizmanbacteria bacterium CG07_land_8_20_14_0_80_34_15</name>
    <dbReference type="NCBI Taxonomy" id="1974849"/>
    <lineage>
        <taxon>Bacteria</taxon>
        <taxon>Candidatus Roizmaniibacteriota</taxon>
    </lineage>
</organism>
<gene>
    <name evidence="1" type="ORF">COT02_02280</name>
</gene>
<accession>A0A2M6YUF7</accession>
<protein>
    <submittedName>
        <fullName evidence="1">Uncharacterized protein</fullName>
    </submittedName>
</protein>
<proteinExistence type="predicted"/>
<dbReference type="AlphaFoldDB" id="A0A2M6YUF7"/>
<sequence length="240" mass="28861">MDSKIIEAINNCDFFNDFILFLKTLKQKGGLDLTKTGNLQRKEINYFGQIFKIDIYHRDDAGKIMRPINTEDEVQHLIRIRLISKVMNLTYQRKGKLLLSKNGKAYLTNIDKQTQFEQMILWYFHRCNWAYMHHYLEDSATIFQENQLILWRQLISQKDNLIDFKKYVEGIRLYFRFSKNEKQYSDRTEWAVERIIIKDLELYNLIDVNRIPGQYGKVINNFKLTKSGEHILNKFLNEPF</sequence>
<dbReference type="EMBL" id="PEWY01000062">
    <property type="protein sequence ID" value="PIU37158.1"/>
    <property type="molecule type" value="Genomic_DNA"/>
</dbReference>